<feature type="compositionally biased region" description="Basic residues" evidence="12">
    <location>
        <begin position="726"/>
        <end position="735"/>
    </location>
</feature>
<evidence type="ECO:0000256" key="8">
    <source>
        <dbReference type="ARBA" id="ARBA00023125"/>
    </source>
</evidence>
<accession>A0A3B1IF29</accession>
<evidence type="ECO:0000256" key="11">
    <source>
        <dbReference type="PROSITE-ProRule" id="PRU00042"/>
    </source>
</evidence>
<feature type="compositionally biased region" description="Basic and acidic residues" evidence="12">
    <location>
        <begin position="463"/>
        <end position="473"/>
    </location>
</feature>
<feature type="compositionally biased region" description="Basic and acidic residues" evidence="12">
    <location>
        <begin position="548"/>
        <end position="561"/>
    </location>
</feature>
<reference evidence="14" key="4">
    <citation type="submission" date="2025-09" db="UniProtKB">
        <authorList>
            <consortium name="Ensembl"/>
        </authorList>
    </citation>
    <scope>IDENTIFICATION</scope>
</reference>
<feature type="compositionally biased region" description="Polar residues" evidence="12">
    <location>
        <begin position="816"/>
        <end position="828"/>
    </location>
</feature>
<feature type="region of interest" description="Disordered" evidence="12">
    <location>
        <begin position="942"/>
        <end position="990"/>
    </location>
</feature>
<keyword evidence="5 11" id="KW-0863">Zinc-finger</keyword>
<feature type="domain" description="C2H2-type" evidence="13">
    <location>
        <begin position="392"/>
        <end position="419"/>
    </location>
</feature>
<evidence type="ECO:0000256" key="3">
    <source>
        <dbReference type="ARBA" id="ARBA00022723"/>
    </source>
</evidence>
<feature type="domain" description="C2H2-type" evidence="13">
    <location>
        <begin position="483"/>
        <end position="510"/>
    </location>
</feature>
<evidence type="ECO:0000256" key="7">
    <source>
        <dbReference type="ARBA" id="ARBA00023015"/>
    </source>
</evidence>
<dbReference type="GeneTree" id="ENSGT00940000159884"/>
<feature type="domain" description="C2H2-type" evidence="13">
    <location>
        <begin position="203"/>
        <end position="230"/>
    </location>
</feature>
<dbReference type="InterPro" id="IPR041661">
    <property type="entry name" value="ZN622/Rei1/Reh1_Znf-C2H2"/>
</dbReference>
<dbReference type="SUPFAM" id="SSF57667">
    <property type="entry name" value="beta-beta-alpha zinc fingers"/>
    <property type="match status" value="3"/>
</dbReference>
<evidence type="ECO:0000313" key="15">
    <source>
        <dbReference type="Proteomes" id="UP000018467"/>
    </source>
</evidence>
<dbReference type="GO" id="GO:0008270">
    <property type="term" value="F:zinc ion binding"/>
    <property type="evidence" value="ECO:0007669"/>
    <property type="project" value="UniProtKB-KW"/>
</dbReference>
<dbReference type="AlphaFoldDB" id="A0A3B1IF29"/>
<feature type="domain" description="C2H2-type" evidence="13">
    <location>
        <begin position="511"/>
        <end position="538"/>
    </location>
</feature>
<keyword evidence="3" id="KW-0479">Metal-binding</keyword>
<evidence type="ECO:0000256" key="4">
    <source>
        <dbReference type="ARBA" id="ARBA00022737"/>
    </source>
</evidence>
<evidence type="ECO:0000256" key="10">
    <source>
        <dbReference type="ARBA" id="ARBA00023242"/>
    </source>
</evidence>
<dbReference type="GO" id="GO:0000981">
    <property type="term" value="F:DNA-binding transcription factor activity, RNA polymerase II-specific"/>
    <property type="evidence" value="ECO:0007669"/>
    <property type="project" value="TreeGrafter"/>
</dbReference>
<name>A0A3B1IF29_ASTMX</name>
<feature type="domain" description="C2H2-type" evidence="13">
    <location>
        <begin position="146"/>
        <end position="168"/>
    </location>
</feature>
<dbReference type="PROSITE" id="PS50157">
    <property type="entry name" value="ZINC_FINGER_C2H2_2"/>
    <property type="match status" value="6"/>
</dbReference>
<dbReference type="Ensembl" id="ENSAMXT00000043428.1">
    <property type="protein sequence ID" value="ENSAMXP00000028160.1"/>
    <property type="gene ID" value="ENSAMXG00000001689.2"/>
</dbReference>
<keyword evidence="4" id="KW-0677">Repeat</keyword>
<feature type="compositionally biased region" description="Polar residues" evidence="12">
    <location>
        <begin position="966"/>
        <end position="980"/>
    </location>
</feature>
<feature type="compositionally biased region" description="Basic and acidic residues" evidence="12">
    <location>
        <begin position="244"/>
        <end position="258"/>
    </location>
</feature>
<protein>
    <submittedName>
        <fullName evidence="14">Zinc finger protein 217</fullName>
    </submittedName>
</protein>
<dbReference type="InterPro" id="IPR051967">
    <property type="entry name" value="Krueppel_C2H2-ZF"/>
</dbReference>
<feature type="compositionally biased region" description="Basic and acidic residues" evidence="12">
    <location>
        <begin position="348"/>
        <end position="364"/>
    </location>
</feature>
<reference evidence="14" key="3">
    <citation type="submission" date="2025-08" db="UniProtKB">
        <authorList>
            <consortium name="Ensembl"/>
        </authorList>
    </citation>
    <scope>IDENTIFICATION</scope>
</reference>
<feature type="domain" description="C2H2-type" evidence="13">
    <location>
        <begin position="118"/>
        <end position="140"/>
    </location>
</feature>
<dbReference type="Pfam" id="PF00096">
    <property type="entry name" value="zf-C2H2"/>
    <property type="match status" value="3"/>
</dbReference>
<dbReference type="Bgee" id="ENSAMXG00000001689">
    <property type="expression patterns" value="Expressed in zone of skin and 7 other cell types or tissues"/>
</dbReference>
<keyword evidence="7" id="KW-0805">Transcription regulation</keyword>
<feature type="region of interest" description="Disordered" evidence="12">
    <location>
        <begin position="710"/>
        <end position="782"/>
    </location>
</feature>
<evidence type="ECO:0000256" key="5">
    <source>
        <dbReference type="ARBA" id="ARBA00022771"/>
    </source>
</evidence>
<dbReference type="PANTHER" id="PTHR45925">
    <property type="entry name" value="ZINC FINGER PROTEIN"/>
    <property type="match status" value="1"/>
</dbReference>
<dbReference type="GO" id="GO:0005634">
    <property type="term" value="C:nucleus"/>
    <property type="evidence" value="ECO:0007669"/>
    <property type="project" value="UniProtKB-SubCell"/>
</dbReference>
<dbReference type="FunFam" id="3.30.160.60:FF:000604">
    <property type="entry name" value="Histone H4 transcription factor-like Protein"/>
    <property type="match status" value="1"/>
</dbReference>
<dbReference type="PANTHER" id="PTHR45925:SF4">
    <property type="entry name" value="ZINC FINGER PROTEIN 217"/>
    <property type="match status" value="1"/>
</dbReference>
<feature type="region of interest" description="Disordered" evidence="12">
    <location>
        <begin position="807"/>
        <end position="828"/>
    </location>
</feature>
<dbReference type="STRING" id="7994.ENSAMXP00000028160"/>
<evidence type="ECO:0000256" key="12">
    <source>
        <dbReference type="SAM" id="MobiDB-lite"/>
    </source>
</evidence>
<evidence type="ECO:0000256" key="9">
    <source>
        <dbReference type="ARBA" id="ARBA00023163"/>
    </source>
</evidence>
<feature type="region of interest" description="Disordered" evidence="12">
    <location>
        <begin position="530"/>
        <end position="585"/>
    </location>
</feature>
<dbReference type="FunFam" id="3.30.160.60:FF:000965">
    <property type="entry name" value="Neurotrophin receptor-interacting factor homolog"/>
    <property type="match status" value="1"/>
</dbReference>
<dbReference type="InterPro" id="IPR036236">
    <property type="entry name" value="Znf_C2H2_sf"/>
</dbReference>
<dbReference type="Gene3D" id="3.30.160.60">
    <property type="entry name" value="Classic Zinc Finger"/>
    <property type="match status" value="5"/>
</dbReference>
<evidence type="ECO:0000259" key="13">
    <source>
        <dbReference type="PROSITE" id="PS50157"/>
    </source>
</evidence>
<evidence type="ECO:0000256" key="6">
    <source>
        <dbReference type="ARBA" id="ARBA00022833"/>
    </source>
</evidence>
<keyword evidence="9" id="KW-0804">Transcription</keyword>
<dbReference type="Pfam" id="PF12756">
    <property type="entry name" value="zf-C2H2_2"/>
    <property type="match status" value="1"/>
</dbReference>
<proteinExistence type="inferred from homology"/>
<feature type="region of interest" description="Disordered" evidence="12">
    <location>
        <begin position="412"/>
        <end position="473"/>
    </location>
</feature>
<dbReference type="Proteomes" id="UP000018467">
    <property type="component" value="Unassembled WGS sequence"/>
</dbReference>
<dbReference type="InParanoid" id="A0A3B1IF29"/>
<sequence length="990" mass="108792">MPTHPLMPYVESPDGLGHDILNHSSATMPGSSSSMTPHISLAEKTDAQMAQTAGSLPLDCMFCDQTFQNEEELRPHLFAQHQTTLHAPAVLRVEAEFLTPGERACSKSCLPTEPEEQLDCVVCGQATESAAELEAHMRKHKDSFIYSCNMCGRRFKEPWFLKNHMRTHGKSGGRSKNQDTEAPVTINDVIQEQPQSNAVTAYKMCMVCGFFFLNKEVLAEHSKVHSREAELSEENVSAESEPAVESHDSESHDSESHASKDGFLQYLQLRPASSQESAVQNQSQSGRWISHLDPFNTYQAWQLATKGKIAVGPNLNKELNIDSNSDNDDFGSDKEELGSIWDSSNGDKPVRRGLRNELKPKFNGRETPSPLPDQKSLIRNSGHNNINNNKPTDCEECGKTFRTYHQLVLHSRVHKKERGGAESPTTPVEGRAQSVGSSGSPSLDRVEDGSEDGFEEGVAGESFHSDKGEDGSHKMKLKILAPRKCCYCGKTFRSNYYLNIHLRTHTGEKPYKCDYCDYAAAQKTSLRYHLDRRHKDRPFTEIPNIPTKGRESPRNTDDKQASKPPKQWPAPSPASAVVKQEVGPGQPGVITTASSVIRVKEECGNMSTTALYTPSPGEARVKCLLPNSFKTESKESADAAPLNLSFKVSLSISATSVPRNLLPTNSCKSCPYETLYPEVLLMHKKLIHKENLDMKKNGYRPPLKLKRYTGCPPALEGKDVSPLPHINRRHPRRTKSPPPPPQAGRSVEKVQPQKPPQILKVSPAKEPRRDHHLQGTQRIKLPEGSIASIASIPPRFPDVAVDPGRKLNSPAVVDRGTSNQKPAPSSRTSVIWPSDVARLCLSDRFRSLTQMDYGEPSSKRLKPAEPLQGAGRIGDEFSRLVPSGRNVKSVLQGNLPFAPVRVAPSVPSGGSGSSVEADWNVINLLRSYTPSDLAPLYQPVVAGSAHTPGNSPSAGSRPLVLPHYSASISQRRNHQSSLPNSRPAPPDASS</sequence>
<dbReference type="PROSITE" id="PS00028">
    <property type="entry name" value="ZINC_FINGER_C2H2_1"/>
    <property type="match status" value="5"/>
</dbReference>
<keyword evidence="15" id="KW-1185">Reference proteome</keyword>
<dbReference type="FunCoup" id="A0A3B1IF29">
    <property type="interactions" value="999"/>
</dbReference>
<organism evidence="14 15">
    <name type="scientific">Astyanax mexicanus</name>
    <name type="common">Blind cave fish</name>
    <name type="synonym">Astyanax fasciatus mexicanus</name>
    <dbReference type="NCBI Taxonomy" id="7994"/>
    <lineage>
        <taxon>Eukaryota</taxon>
        <taxon>Metazoa</taxon>
        <taxon>Chordata</taxon>
        <taxon>Craniata</taxon>
        <taxon>Vertebrata</taxon>
        <taxon>Euteleostomi</taxon>
        <taxon>Actinopterygii</taxon>
        <taxon>Neopterygii</taxon>
        <taxon>Teleostei</taxon>
        <taxon>Ostariophysi</taxon>
        <taxon>Characiformes</taxon>
        <taxon>Characoidei</taxon>
        <taxon>Acestrorhamphidae</taxon>
        <taxon>Acestrorhamphinae</taxon>
        <taxon>Astyanax</taxon>
    </lineage>
</organism>
<keyword evidence="8" id="KW-0238">DNA-binding</keyword>
<keyword evidence="6" id="KW-0862">Zinc</keyword>
<evidence type="ECO:0000313" key="14">
    <source>
        <dbReference type="Ensembl" id="ENSAMXP00000028160.1"/>
    </source>
</evidence>
<evidence type="ECO:0000256" key="1">
    <source>
        <dbReference type="ARBA" id="ARBA00004123"/>
    </source>
</evidence>
<evidence type="ECO:0000256" key="2">
    <source>
        <dbReference type="ARBA" id="ARBA00006991"/>
    </source>
</evidence>
<dbReference type="SMART" id="SM00355">
    <property type="entry name" value="ZnF_C2H2"/>
    <property type="match status" value="8"/>
</dbReference>
<comment type="similarity">
    <text evidence="2">Belongs to the krueppel C2H2-type zinc-finger protein family.</text>
</comment>
<feature type="region of interest" description="Disordered" evidence="12">
    <location>
        <begin position="226"/>
        <end position="258"/>
    </location>
</feature>
<comment type="subcellular location">
    <subcellularLocation>
        <location evidence="1">Nucleus</location>
    </subcellularLocation>
</comment>
<reference evidence="15" key="2">
    <citation type="journal article" date="2014" name="Nat. Commun.">
        <title>The cavefish genome reveals candidate genes for eye loss.</title>
        <authorList>
            <person name="McGaugh S.E."/>
            <person name="Gross J.B."/>
            <person name="Aken B."/>
            <person name="Blin M."/>
            <person name="Borowsky R."/>
            <person name="Chalopin D."/>
            <person name="Hinaux H."/>
            <person name="Jeffery W.R."/>
            <person name="Keene A."/>
            <person name="Ma L."/>
            <person name="Minx P."/>
            <person name="Murphy D."/>
            <person name="O'Quin K.E."/>
            <person name="Retaux S."/>
            <person name="Rohner N."/>
            <person name="Searle S.M."/>
            <person name="Stahl B.A."/>
            <person name="Tabin C."/>
            <person name="Volff J.N."/>
            <person name="Yoshizawa M."/>
            <person name="Warren W.C."/>
        </authorList>
    </citation>
    <scope>NUCLEOTIDE SEQUENCE [LARGE SCALE GENOMIC DNA]</scope>
    <source>
        <strain evidence="15">female</strain>
    </source>
</reference>
<feature type="region of interest" description="Disordered" evidence="12">
    <location>
        <begin position="317"/>
        <end position="390"/>
    </location>
</feature>
<dbReference type="FunFam" id="3.30.160.60:FF:001038">
    <property type="entry name" value="Zinc finger protein 217"/>
    <property type="match status" value="1"/>
</dbReference>
<keyword evidence="10" id="KW-0539">Nucleus</keyword>
<dbReference type="GO" id="GO:0000978">
    <property type="term" value="F:RNA polymerase II cis-regulatory region sequence-specific DNA binding"/>
    <property type="evidence" value="ECO:0007669"/>
    <property type="project" value="TreeGrafter"/>
</dbReference>
<feature type="compositionally biased region" description="Basic and acidic residues" evidence="12">
    <location>
        <begin position="763"/>
        <end position="773"/>
    </location>
</feature>
<reference evidence="15" key="1">
    <citation type="submission" date="2013-03" db="EMBL/GenBank/DDBJ databases">
        <authorList>
            <person name="Jeffery W."/>
            <person name="Warren W."/>
            <person name="Wilson R.K."/>
        </authorList>
    </citation>
    <scope>NUCLEOTIDE SEQUENCE</scope>
    <source>
        <strain evidence="15">female</strain>
    </source>
</reference>
<dbReference type="InterPro" id="IPR013087">
    <property type="entry name" value="Znf_C2H2_type"/>
</dbReference>